<gene>
    <name evidence="2" type="ORF">NPX13_g10092</name>
</gene>
<comment type="caution">
    <text evidence="2">The sequence shown here is derived from an EMBL/GenBank/DDBJ whole genome shotgun (WGS) entry which is preliminary data.</text>
</comment>
<accession>A0A9W8N570</accession>
<dbReference type="AlphaFoldDB" id="A0A9W8N570"/>
<feature type="region of interest" description="Disordered" evidence="1">
    <location>
        <begin position="1"/>
        <end position="80"/>
    </location>
</feature>
<dbReference type="Proteomes" id="UP001148614">
    <property type="component" value="Unassembled WGS sequence"/>
</dbReference>
<organism evidence="2 3">
    <name type="scientific">Xylaria arbuscula</name>
    <dbReference type="NCBI Taxonomy" id="114810"/>
    <lineage>
        <taxon>Eukaryota</taxon>
        <taxon>Fungi</taxon>
        <taxon>Dikarya</taxon>
        <taxon>Ascomycota</taxon>
        <taxon>Pezizomycotina</taxon>
        <taxon>Sordariomycetes</taxon>
        <taxon>Xylariomycetidae</taxon>
        <taxon>Xylariales</taxon>
        <taxon>Xylariaceae</taxon>
        <taxon>Xylaria</taxon>
    </lineage>
</organism>
<name>A0A9W8N570_9PEZI</name>
<protein>
    <submittedName>
        <fullName evidence="2">Uncharacterized protein</fullName>
    </submittedName>
</protein>
<dbReference type="EMBL" id="JANPWZ010002713">
    <property type="protein sequence ID" value="KAJ3556635.1"/>
    <property type="molecule type" value="Genomic_DNA"/>
</dbReference>
<feature type="compositionally biased region" description="Polar residues" evidence="1">
    <location>
        <begin position="295"/>
        <end position="310"/>
    </location>
</feature>
<feature type="compositionally biased region" description="Polar residues" evidence="1">
    <location>
        <begin position="45"/>
        <end position="59"/>
    </location>
</feature>
<evidence type="ECO:0000256" key="1">
    <source>
        <dbReference type="SAM" id="MobiDB-lite"/>
    </source>
</evidence>
<evidence type="ECO:0000313" key="3">
    <source>
        <dbReference type="Proteomes" id="UP001148614"/>
    </source>
</evidence>
<keyword evidence="3" id="KW-1185">Reference proteome</keyword>
<feature type="region of interest" description="Disordered" evidence="1">
    <location>
        <begin position="230"/>
        <end position="310"/>
    </location>
</feature>
<reference evidence="2" key="1">
    <citation type="submission" date="2022-07" db="EMBL/GenBank/DDBJ databases">
        <title>Genome Sequence of Xylaria arbuscula.</title>
        <authorList>
            <person name="Buettner E."/>
        </authorList>
    </citation>
    <scope>NUCLEOTIDE SEQUENCE</scope>
    <source>
        <strain evidence="2">VT107</strain>
    </source>
</reference>
<evidence type="ECO:0000313" key="2">
    <source>
        <dbReference type="EMBL" id="KAJ3556635.1"/>
    </source>
</evidence>
<proteinExistence type="predicted"/>
<sequence>MSGTFHLDTPQGAGGRGTPFSAVHPGIFRPPTSPSVSSSVYLGRSTGSLQSEAPTPFSTTKRKRVGPKESTPFRDWRTAADGMSNTDDIVGDHGYFDLNAGGPHRRYVLAGQIDTPHGGIHQELGSLEDSVYSDVDYRRALGPTHSYDSAVNSPALRPMDIDPQDSTSSGWGAFAISTIGGVVGKVWEFCRTGGFRGFYAGGGKGYDMSRGATGQQLAGGQLVADRSRAGFGVHGHEPNPLDGSHLQPDATPGYCEHGTPESTPPPPAKRRQISHGTPTDELRKNWVMIDEPANVNRQPSLASASRASPY</sequence>
<dbReference type="VEuPathDB" id="FungiDB:F4678DRAFT_262342"/>